<feature type="compositionally biased region" description="Polar residues" evidence="1">
    <location>
        <begin position="263"/>
        <end position="273"/>
    </location>
</feature>
<dbReference type="OrthoDB" id="6781724at2759"/>
<organism evidence="3 4">
    <name type="scientific">Helobdella robusta</name>
    <name type="common">Californian leech</name>
    <dbReference type="NCBI Taxonomy" id="6412"/>
    <lineage>
        <taxon>Eukaryota</taxon>
        <taxon>Metazoa</taxon>
        <taxon>Spiralia</taxon>
        <taxon>Lophotrochozoa</taxon>
        <taxon>Annelida</taxon>
        <taxon>Clitellata</taxon>
        <taxon>Hirudinea</taxon>
        <taxon>Rhynchobdellida</taxon>
        <taxon>Glossiphoniidae</taxon>
        <taxon>Helobdella</taxon>
    </lineage>
</organism>
<dbReference type="EnsemblMetazoa" id="HelroT166758">
    <property type="protein sequence ID" value="HelroP166758"/>
    <property type="gene ID" value="HelroG166758"/>
</dbReference>
<reference evidence="2 4" key="2">
    <citation type="journal article" date="2013" name="Nature">
        <title>Insights into bilaterian evolution from three spiralian genomes.</title>
        <authorList>
            <person name="Simakov O."/>
            <person name="Marletaz F."/>
            <person name="Cho S.J."/>
            <person name="Edsinger-Gonzales E."/>
            <person name="Havlak P."/>
            <person name="Hellsten U."/>
            <person name="Kuo D.H."/>
            <person name="Larsson T."/>
            <person name="Lv J."/>
            <person name="Arendt D."/>
            <person name="Savage R."/>
            <person name="Osoegawa K."/>
            <person name="de Jong P."/>
            <person name="Grimwood J."/>
            <person name="Chapman J.A."/>
            <person name="Shapiro H."/>
            <person name="Aerts A."/>
            <person name="Otillar R.P."/>
            <person name="Terry A.Y."/>
            <person name="Boore J.L."/>
            <person name="Grigoriev I.V."/>
            <person name="Lindberg D.R."/>
            <person name="Seaver E.C."/>
            <person name="Weisblat D.A."/>
            <person name="Putnam N.H."/>
            <person name="Rokhsar D.S."/>
        </authorList>
    </citation>
    <scope>NUCLEOTIDE SEQUENCE</scope>
</reference>
<evidence type="ECO:0000313" key="2">
    <source>
        <dbReference type="EMBL" id="ESO11734.1"/>
    </source>
</evidence>
<dbReference type="InParanoid" id="T1EYH2"/>
<reference evidence="3" key="3">
    <citation type="submission" date="2015-06" db="UniProtKB">
        <authorList>
            <consortium name="EnsemblMetazoa"/>
        </authorList>
    </citation>
    <scope>IDENTIFICATION</scope>
</reference>
<dbReference type="EMBL" id="AMQM01002552">
    <property type="status" value="NOT_ANNOTATED_CDS"/>
    <property type="molecule type" value="Genomic_DNA"/>
</dbReference>
<dbReference type="CTD" id="20201622"/>
<evidence type="ECO:0000256" key="1">
    <source>
        <dbReference type="SAM" id="MobiDB-lite"/>
    </source>
</evidence>
<dbReference type="AlphaFoldDB" id="T1EYH2"/>
<dbReference type="Proteomes" id="UP000015101">
    <property type="component" value="Unassembled WGS sequence"/>
</dbReference>
<proteinExistence type="predicted"/>
<evidence type="ECO:0000313" key="3">
    <source>
        <dbReference type="EnsemblMetazoa" id="HelroP166758"/>
    </source>
</evidence>
<dbReference type="RefSeq" id="XP_009010222.1">
    <property type="nucleotide sequence ID" value="XM_009011974.1"/>
</dbReference>
<evidence type="ECO:0000313" key="4">
    <source>
        <dbReference type="Proteomes" id="UP000015101"/>
    </source>
</evidence>
<dbReference type="GeneID" id="20201622"/>
<keyword evidence="4" id="KW-1185">Reference proteome</keyword>
<dbReference type="EMBL" id="KB095812">
    <property type="protein sequence ID" value="ESO11734.1"/>
    <property type="molecule type" value="Genomic_DNA"/>
</dbReference>
<dbReference type="HOGENOM" id="CLU_083125_0_0_1"/>
<feature type="compositionally biased region" description="Polar residues" evidence="1">
    <location>
        <begin position="281"/>
        <end position="292"/>
    </location>
</feature>
<reference evidence="4" key="1">
    <citation type="submission" date="2012-12" db="EMBL/GenBank/DDBJ databases">
        <authorList>
            <person name="Hellsten U."/>
            <person name="Grimwood J."/>
            <person name="Chapman J.A."/>
            <person name="Shapiro H."/>
            <person name="Aerts A."/>
            <person name="Otillar R.P."/>
            <person name="Terry A.Y."/>
            <person name="Boore J.L."/>
            <person name="Simakov O."/>
            <person name="Marletaz F."/>
            <person name="Cho S.-J."/>
            <person name="Edsinger-Gonzales E."/>
            <person name="Havlak P."/>
            <person name="Kuo D.-H."/>
            <person name="Larsson T."/>
            <person name="Lv J."/>
            <person name="Arendt D."/>
            <person name="Savage R."/>
            <person name="Osoegawa K."/>
            <person name="de Jong P."/>
            <person name="Lindberg D.R."/>
            <person name="Seaver E.C."/>
            <person name="Weisblat D.A."/>
            <person name="Putnam N.H."/>
            <person name="Grigoriev I.V."/>
            <person name="Rokhsar D.S."/>
        </authorList>
    </citation>
    <scope>NUCLEOTIDE SEQUENCE</scope>
</reference>
<dbReference type="KEGG" id="hro:HELRODRAFT_166758"/>
<gene>
    <name evidence="3" type="primary">20201622</name>
    <name evidence="2" type="ORF">HELRODRAFT_166758</name>
</gene>
<feature type="region of interest" description="Disordered" evidence="1">
    <location>
        <begin position="263"/>
        <end position="292"/>
    </location>
</feature>
<protein>
    <submittedName>
        <fullName evidence="2 3">Uncharacterized protein</fullName>
    </submittedName>
</protein>
<accession>T1EYH2</accession>
<name>T1EYH2_HELRO</name>
<sequence>MAAVLNEILDRNKSLVNKLTVAPTCTNFVSIIAHDTNKLTGLDKSLVNKLTVAPTCTNLVSSIAHDTNSRTNLATCNVYDTNINHIKNETIDTSWSNILVSKTNKTDCELQSDDNVSDDRMTLVQRNKKKVKSISLPPIAKKVEDNINKNKSHKLSKILGSLTTSPLFTASKSIIKKKVFYIGNVKLPDSSKIEKHCENRGINLISCYPDSKRVENDDETKYSSFRLCVPAEEYGKVMTASNWPASVVIREWIFNKDNTNSSNTLPSAKTNASAMKDVNNTEKNSGVSRSDI</sequence>